<keyword evidence="3" id="KW-1185">Reference proteome</keyword>
<comment type="caution">
    <text evidence="2">The sequence shown here is derived from an EMBL/GenBank/DDBJ whole genome shotgun (WGS) entry which is preliminary data.</text>
</comment>
<dbReference type="AlphaFoldDB" id="A0A8J5X2Q5"/>
<feature type="region of interest" description="Disordered" evidence="1">
    <location>
        <begin position="51"/>
        <end position="136"/>
    </location>
</feature>
<feature type="compositionally biased region" description="Gly residues" evidence="1">
    <location>
        <begin position="53"/>
        <end position="62"/>
    </location>
</feature>
<dbReference type="Proteomes" id="UP000729402">
    <property type="component" value="Unassembled WGS sequence"/>
</dbReference>
<feature type="compositionally biased region" description="Gly residues" evidence="1">
    <location>
        <begin position="97"/>
        <end position="112"/>
    </location>
</feature>
<accession>A0A8J5X2Q5</accession>
<evidence type="ECO:0000313" key="2">
    <source>
        <dbReference type="EMBL" id="KAG8100554.1"/>
    </source>
</evidence>
<feature type="compositionally biased region" description="Basic and acidic residues" evidence="1">
    <location>
        <begin position="63"/>
        <end position="81"/>
    </location>
</feature>
<name>A0A8J5X2Q5_ZIZPA</name>
<reference evidence="2" key="1">
    <citation type="journal article" date="2021" name="bioRxiv">
        <title>Whole Genome Assembly and Annotation of Northern Wild Rice, Zizania palustris L., Supports a Whole Genome Duplication in the Zizania Genus.</title>
        <authorList>
            <person name="Haas M."/>
            <person name="Kono T."/>
            <person name="Macchietto M."/>
            <person name="Millas R."/>
            <person name="McGilp L."/>
            <person name="Shao M."/>
            <person name="Duquette J."/>
            <person name="Hirsch C.N."/>
            <person name="Kimball J."/>
        </authorList>
    </citation>
    <scope>NUCLEOTIDE SEQUENCE</scope>
    <source>
        <tissue evidence="2">Fresh leaf tissue</tissue>
    </source>
</reference>
<evidence type="ECO:0000313" key="3">
    <source>
        <dbReference type="Proteomes" id="UP000729402"/>
    </source>
</evidence>
<reference evidence="2" key="2">
    <citation type="submission" date="2021-02" db="EMBL/GenBank/DDBJ databases">
        <authorList>
            <person name="Kimball J.A."/>
            <person name="Haas M.W."/>
            <person name="Macchietto M."/>
            <person name="Kono T."/>
            <person name="Duquette J."/>
            <person name="Shao M."/>
        </authorList>
    </citation>
    <scope>NUCLEOTIDE SEQUENCE</scope>
    <source>
        <tissue evidence="2">Fresh leaf tissue</tissue>
    </source>
</reference>
<evidence type="ECO:0000256" key="1">
    <source>
        <dbReference type="SAM" id="MobiDB-lite"/>
    </source>
</evidence>
<dbReference type="EMBL" id="JAAALK010000079">
    <property type="protein sequence ID" value="KAG8100554.1"/>
    <property type="molecule type" value="Genomic_DNA"/>
</dbReference>
<protein>
    <submittedName>
        <fullName evidence="2">Uncharacterized protein</fullName>
    </submittedName>
</protein>
<organism evidence="2 3">
    <name type="scientific">Zizania palustris</name>
    <name type="common">Northern wild rice</name>
    <dbReference type="NCBI Taxonomy" id="103762"/>
    <lineage>
        <taxon>Eukaryota</taxon>
        <taxon>Viridiplantae</taxon>
        <taxon>Streptophyta</taxon>
        <taxon>Embryophyta</taxon>
        <taxon>Tracheophyta</taxon>
        <taxon>Spermatophyta</taxon>
        <taxon>Magnoliopsida</taxon>
        <taxon>Liliopsida</taxon>
        <taxon>Poales</taxon>
        <taxon>Poaceae</taxon>
        <taxon>BOP clade</taxon>
        <taxon>Oryzoideae</taxon>
        <taxon>Oryzeae</taxon>
        <taxon>Zizaniinae</taxon>
        <taxon>Zizania</taxon>
    </lineage>
</organism>
<proteinExistence type="predicted"/>
<sequence length="193" mass="19898">MSIIVPGAQDIICKLIPEIDHHQQFTFYGSDIFSTNLTIRELALTILYQSTGGAAGGRGGPSGDRRSGLSERRAGRPERRATPTAGGAARAARDPGSGRGSPSGAQSGGSGGRAVARATAKRRRSSDPSGGGPSVEKVADGEVALEMGKVPASVGPTKNSHSTWLATFGQRGDRFSHPDSLAIGIANLLECNF</sequence>
<gene>
    <name evidence="2" type="ORF">GUJ93_ZPchr0013g36882</name>
</gene>